<evidence type="ECO:0000259" key="1">
    <source>
        <dbReference type="PROSITE" id="PS50835"/>
    </source>
</evidence>
<accession>A0A8S4A7D9</accession>
<dbReference type="InterPro" id="IPR036179">
    <property type="entry name" value="Ig-like_dom_sf"/>
</dbReference>
<evidence type="ECO:0000313" key="2">
    <source>
        <dbReference type="EMBL" id="CAG5134221.1"/>
    </source>
</evidence>
<feature type="domain" description="Ig-like" evidence="1">
    <location>
        <begin position="1"/>
        <end position="92"/>
    </location>
</feature>
<dbReference type="SMART" id="SM00409">
    <property type="entry name" value="IG"/>
    <property type="match status" value="1"/>
</dbReference>
<feature type="non-terminal residue" evidence="2">
    <location>
        <position position="99"/>
    </location>
</feature>
<dbReference type="SUPFAM" id="SSF48726">
    <property type="entry name" value="Immunoglobulin"/>
    <property type="match status" value="1"/>
</dbReference>
<dbReference type="InterPro" id="IPR013783">
    <property type="entry name" value="Ig-like_fold"/>
</dbReference>
<evidence type="ECO:0000313" key="3">
    <source>
        <dbReference type="Proteomes" id="UP000678393"/>
    </source>
</evidence>
<dbReference type="InterPro" id="IPR013106">
    <property type="entry name" value="Ig_V-set"/>
</dbReference>
<dbReference type="GO" id="GO:0050808">
    <property type="term" value="P:synapse organization"/>
    <property type="evidence" value="ECO:0007669"/>
    <property type="project" value="TreeGrafter"/>
</dbReference>
<dbReference type="InterPro" id="IPR007110">
    <property type="entry name" value="Ig-like_dom"/>
</dbReference>
<sequence>PRFNILAKNVTVVAGQRAILPCSVDYLGSYKVVWQSPRGKILTLDDRRIIFDDRVSLERPYVKEWNLHLHNVKTSDAGFYQCQINTDPVQIREVMLHVN</sequence>
<dbReference type="Pfam" id="PF07686">
    <property type="entry name" value="V-set"/>
    <property type="match status" value="1"/>
</dbReference>
<reference evidence="2" key="1">
    <citation type="submission" date="2021-04" db="EMBL/GenBank/DDBJ databases">
        <authorList>
            <consortium name="Molecular Ecology Group"/>
        </authorList>
    </citation>
    <scope>NUCLEOTIDE SEQUENCE</scope>
</reference>
<protein>
    <recommendedName>
        <fullName evidence="1">Ig-like domain-containing protein</fullName>
    </recommendedName>
</protein>
<gene>
    <name evidence="2" type="ORF">CUNI_LOCUS19779</name>
</gene>
<dbReference type="Gene3D" id="2.60.40.10">
    <property type="entry name" value="Immunoglobulins"/>
    <property type="match status" value="1"/>
</dbReference>
<organism evidence="2 3">
    <name type="scientific">Candidula unifasciata</name>
    <dbReference type="NCBI Taxonomy" id="100452"/>
    <lineage>
        <taxon>Eukaryota</taxon>
        <taxon>Metazoa</taxon>
        <taxon>Spiralia</taxon>
        <taxon>Lophotrochozoa</taxon>
        <taxon>Mollusca</taxon>
        <taxon>Gastropoda</taxon>
        <taxon>Heterobranchia</taxon>
        <taxon>Euthyneura</taxon>
        <taxon>Panpulmonata</taxon>
        <taxon>Eupulmonata</taxon>
        <taxon>Stylommatophora</taxon>
        <taxon>Helicina</taxon>
        <taxon>Helicoidea</taxon>
        <taxon>Geomitridae</taxon>
        <taxon>Candidula</taxon>
    </lineage>
</organism>
<name>A0A8S4A7D9_9EUPU</name>
<comment type="caution">
    <text evidence="2">The sequence shown here is derived from an EMBL/GenBank/DDBJ whole genome shotgun (WGS) entry which is preliminary data.</text>
</comment>
<feature type="non-terminal residue" evidence="2">
    <location>
        <position position="1"/>
    </location>
</feature>
<dbReference type="GO" id="GO:0032589">
    <property type="term" value="C:neuron projection membrane"/>
    <property type="evidence" value="ECO:0007669"/>
    <property type="project" value="TreeGrafter"/>
</dbReference>
<proteinExistence type="predicted"/>
<dbReference type="InterPro" id="IPR003599">
    <property type="entry name" value="Ig_sub"/>
</dbReference>
<dbReference type="PANTHER" id="PTHR23279:SF36">
    <property type="entry name" value="DEFECTIVE PROBOSCIS EXTENSION RESPONSE 9, ISOFORM A"/>
    <property type="match status" value="1"/>
</dbReference>
<dbReference type="Proteomes" id="UP000678393">
    <property type="component" value="Unassembled WGS sequence"/>
</dbReference>
<dbReference type="PROSITE" id="PS50835">
    <property type="entry name" value="IG_LIKE"/>
    <property type="match status" value="1"/>
</dbReference>
<dbReference type="OrthoDB" id="10012075at2759"/>
<dbReference type="AlphaFoldDB" id="A0A8S4A7D9"/>
<dbReference type="EMBL" id="CAJHNH020006924">
    <property type="protein sequence ID" value="CAG5134221.1"/>
    <property type="molecule type" value="Genomic_DNA"/>
</dbReference>
<keyword evidence="3" id="KW-1185">Reference proteome</keyword>
<dbReference type="PANTHER" id="PTHR23279">
    <property type="entry name" value="DEFECTIVE PROBOSCIS EXTENSION RESPONSE DPR -RELATED"/>
    <property type="match status" value="1"/>
</dbReference>
<dbReference type="InterPro" id="IPR037448">
    <property type="entry name" value="Zig-8"/>
</dbReference>